<dbReference type="InterPro" id="IPR003613">
    <property type="entry name" value="Ubox_domain"/>
</dbReference>
<dbReference type="Gene3D" id="3.30.40.10">
    <property type="entry name" value="Zinc/RING finger domain, C3HC4 (zinc finger)"/>
    <property type="match status" value="1"/>
</dbReference>
<keyword evidence="11" id="KW-1185">Reference proteome</keyword>
<keyword evidence="4" id="KW-0808">Transferase</keyword>
<protein>
    <recommendedName>
        <fullName evidence="3">RING-type E3 ubiquitin transferase</fullName>
        <ecNumber evidence="3">2.3.2.27</ecNumber>
    </recommendedName>
</protein>
<dbReference type="Pfam" id="PF04564">
    <property type="entry name" value="U-box"/>
    <property type="match status" value="1"/>
</dbReference>
<feature type="repeat" description="ARM" evidence="7">
    <location>
        <begin position="437"/>
        <end position="479"/>
    </location>
</feature>
<organism evidence="10 11">
    <name type="scientific">Cocos nucifera</name>
    <name type="common">Coconut palm</name>
    <dbReference type="NCBI Taxonomy" id="13894"/>
    <lineage>
        <taxon>Eukaryota</taxon>
        <taxon>Viridiplantae</taxon>
        <taxon>Streptophyta</taxon>
        <taxon>Embryophyta</taxon>
        <taxon>Tracheophyta</taxon>
        <taxon>Spermatophyta</taxon>
        <taxon>Magnoliopsida</taxon>
        <taxon>Liliopsida</taxon>
        <taxon>Arecaceae</taxon>
        <taxon>Arecoideae</taxon>
        <taxon>Cocoseae</taxon>
        <taxon>Attaleinae</taxon>
        <taxon>Cocos</taxon>
    </lineage>
</organism>
<dbReference type="InterPro" id="IPR011989">
    <property type="entry name" value="ARM-like"/>
</dbReference>
<dbReference type="Pfam" id="PF25598">
    <property type="entry name" value="ARM_PUB"/>
    <property type="match status" value="1"/>
</dbReference>
<dbReference type="SUPFAM" id="SSF57850">
    <property type="entry name" value="RING/U-box"/>
    <property type="match status" value="1"/>
</dbReference>
<dbReference type="InterPro" id="IPR013083">
    <property type="entry name" value="Znf_RING/FYVE/PHD"/>
</dbReference>
<dbReference type="AlphaFoldDB" id="A0A8K0MYW2"/>
<keyword evidence="5" id="KW-0677">Repeat</keyword>
<gene>
    <name evidence="10" type="ORF">COCNU_03G010220</name>
</gene>
<dbReference type="Proteomes" id="UP000797356">
    <property type="component" value="Chromosome 3"/>
</dbReference>
<dbReference type="SMART" id="SM00504">
    <property type="entry name" value="Ubox"/>
    <property type="match status" value="1"/>
</dbReference>
<evidence type="ECO:0000256" key="4">
    <source>
        <dbReference type="ARBA" id="ARBA00022679"/>
    </source>
</evidence>
<accession>A0A8K0MYW2</accession>
<dbReference type="InterPro" id="IPR057623">
    <property type="entry name" value="PUB12-19-like_N"/>
</dbReference>
<evidence type="ECO:0000256" key="8">
    <source>
        <dbReference type="SAM" id="MobiDB-lite"/>
    </source>
</evidence>
<dbReference type="PROSITE" id="PS50176">
    <property type="entry name" value="ARM_REPEAT"/>
    <property type="match status" value="3"/>
</dbReference>
<reference evidence="10" key="1">
    <citation type="journal article" date="2017" name="Gigascience">
        <title>The genome draft of coconut (Cocos nucifera).</title>
        <authorList>
            <person name="Xiao Y."/>
            <person name="Xu P."/>
            <person name="Fan H."/>
            <person name="Baudouin L."/>
            <person name="Xia W."/>
            <person name="Bocs S."/>
            <person name="Xu J."/>
            <person name="Li Q."/>
            <person name="Guo A."/>
            <person name="Zhou L."/>
            <person name="Li J."/>
            <person name="Wu Y."/>
            <person name="Ma Z."/>
            <person name="Armero A."/>
            <person name="Issali A.E."/>
            <person name="Liu N."/>
            <person name="Peng M."/>
            <person name="Yang Y."/>
        </authorList>
    </citation>
    <scope>NUCLEOTIDE SEQUENCE</scope>
    <source>
        <tissue evidence="10">Spear leaf of Hainan Tall coconut</tissue>
    </source>
</reference>
<evidence type="ECO:0000256" key="6">
    <source>
        <dbReference type="ARBA" id="ARBA00022786"/>
    </source>
</evidence>
<evidence type="ECO:0000256" key="7">
    <source>
        <dbReference type="PROSITE-ProRule" id="PRU00259"/>
    </source>
</evidence>
<dbReference type="InterPro" id="IPR000225">
    <property type="entry name" value="Armadillo"/>
</dbReference>
<comment type="catalytic activity">
    <reaction evidence="1">
        <text>S-ubiquitinyl-[E2 ubiquitin-conjugating enzyme]-L-cysteine + [acceptor protein]-L-lysine = [E2 ubiquitin-conjugating enzyme]-L-cysteine + N(6)-ubiquitinyl-[acceptor protein]-L-lysine.</text>
        <dbReference type="EC" id="2.3.2.27"/>
    </reaction>
</comment>
<dbReference type="GO" id="GO:0016567">
    <property type="term" value="P:protein ubiquitination"/>
    <property type="evidence" value="ECO:0007669"/>
    <property type="project" value="UniProtKB-UniPathway"/>
</dbReference>
<dbReference type="GO" id="GO:0061630">
    <property type="term" value="F:ubiquitin protein ligase activity"/>
    <property type="evidence" value="ECO:0007669"/>
    <property type="project" value="UniProtKB-EC"/>
</dbReference>
<evidence type="ECO:0000313" key="11">
    <source>
        <dbReference type="Proteomes" id="UP000797356"/>
    </source>
</evidence>
<dbReference type="PROSITE" id="PS51698">
    <property type="entry name" value="U_BOX"/>
    <property type="match status" value="1"/>
</dbReference>
<dbReference type="FunFam" id="3.30.40.10:FF:000335">
    <property type="entry name" value="RING-type E3 ubiquitin transferase"/>
    <property type="match status" value="1"/>
</dbReference>
<dbReference type="EMBL" id="CM017874">
    <property type="protein sequence ID" value="KAG1334903.1"/>
    <property type="molecule type" value="Genomic_DNA"/>
</dbReference>
<feature type="repeat" description="ARM" evidence="7">
    <location>
        <begin position="520"/>
        <end position="562"/>
    </location>
</feature>
<dbReference type="SMART" id="SM00185">
    <property type="entry name" value="ARM"/>
    <property type="match status" value="6"/>
</dbReference>
<name>A0A8K0MYW2_COCNU</name>
<feature type="region of interest" description="Disordered" evidence="8">
    <location>
        <begin position="58"/>
        <end position="77"/>
    </location>
</feature>
<dbReference type="CDD" id="cd16664">
    <property type="entry name" value="RING-Ubox_PUB"/>
    <property type="match status" value="1"/>
</dbReference>
<dbReference type="InterPro" id="IPR016024">
    <property type="entry name" value="ARM-type_fold"/>
</dbReference>
<dbReference type="Gene3D" id="1.25.10.10">
    <property type="entry name" value="Leucine-rich Repeat Variant"/>
    <property type="match status" value="2"/>
</dbReference>
<dbReference type="Pfam" id="PF25368">
    <property type="entry name" value="PUB10_N"/>
    <property type="match status" value="2"/>
</dbReference>
<feature type="repeat" description="ARM" evidence="7">
    <location>
        <begin position="479"/>
        <end position="521"/>
    </location>
</feature>
<feature type="domain" description="U-box" evidence="9">
    <location>
        <begin position="338"/>
        <end position="412"/>
    </location>
</feature>
<dbReference type="InterPro" id="IPR045210">
    <property type="entry name" value="RING-Ubox_PUB"/>
</dbReference>
<dbReference type="InterPro" id="IPR058678">
    <property type="entry name" value="ARM_PUB"/>
</dbReference>
<proteinExistence type="predicted"/>
<dbReference type="PANTHER" id="PTHR23315">
    <property type="entry name" value="U BOX DOMAIN-CONTAINING"/>
    <property type="match status" value="1"/>
</dbReference>
<sequence>MASAPELGASADPLLTVVRRVSAAGGFAEAGPLRADCLRLARKVSLLFHLLEEIRDSPAAANPTPPSSPVASSSSRPSPSSFLANLTAAFETVERFLMLACRPSRADAPTDSAIPVDDLDNVTEHLLLLGPNIKKKNVDLMPPNTSTISILNHLRNIPYLVSSHFEFGMDLFSTDLHSILHVVQCQYVTWQLEKALGNLPSDYFDISDEVQEQVELVRAQLRRAAEKDKSNLQIFSEIYDILSPVRGEEVMLQSSNCHRALKNDSPGHADIDFQKIIVLVAEVNGRSELEAKQIESILLERLQKAGLADPDKTVGDDMKSSNGAQKTFDEIKKQDSPEIPQDFRCPISLELMRDPVIVATGQTYERSSIQRWIDCGNRTCPKTQQKLQHLTLTPNYVLRSLIMQWCEENGIQRPHGLTSGRIRKSNGSYHEICGDAAKIEALVRSLSSSSMEEQRSAAAEIRSLAKRSTDNRILIAEAGAIPVLVTLLSADDPRIQEHAVTSILNLSIYDNNKGIIMLAGAIPPMIKILDSGSMEARENAAAAIFSLSLVDENKITIGGTPGAVESLVKLLQNGSPRGKKDAATALFNLCIYHGNKVRAVWAGVLTPLLDMLKDPSSNCMTDEALTILSVLVSHQEGKVAVVKANMIPLLIDLLRTSQPRNKENSAAILLALCKKNHENLECIARLGALIPLTELARSGTDRAKRKATSLLEHLNKLQKQ</sequence>
<dbReference type="FunFam" id="1.25.10.10:FF:000082">
    <property type="entry name" value="RING-type E3 ubiquitin transferase"/>
    <property type="match status" value="1"/>
</dbReference>
<dbReference type="OrthoDB" id="7537227at2759"/>
<keyword evidence="6" id="KW-0833">Ubl conjugation pathway</keyword>
<evidence type="ECO:0000313" key="10">
    <source>
        <dbReference type="EMBL" id="KAG1334903.1"/>
    </source>
</evidence>
<comment type="pathway">
    <text evidence="2">Protein modification; protein ubiquitination.</text>
</comment>
<evidence type="ECO:0000256" key="5">
    <source>
        <dbReference type="ARBA" id="ARBA00022737"/>
    </source>
</evidence>
<evidence type="ECO:0000256" key="2">
    <source>
        <dbReference type="ARBA" id="ARBA00004906"/>
    </source>
</evidence>
<evidence type="ECO:0000256" key="1">
    <source>
        <dbReference type="ARBA" id="ARBA00000900"/>
    </source>
</evidence>
<dbReference type="EC" id="2.3.2.27" evidence="3"/>
<dbReference type="SUPFAM" id="SSF48371">
    <property type="entry name" value="ARM repeat"/>
    <property type="match status" value="1"/>
</dbReference>
<evidence type="ECO:0000256" key="3">
    <source>
        <dbReference type="ARBA" id="ARBA00012483"/>
    </source>
</evidence>
<reference evidence="10" key="2">
    <citation type="submission" date="2019-07" db="EMBL/GenBank/DDBJ databases">
        <authorList>
            <person name="Yang Y."/>
            <person name="Bocs S."/>
            <person name="Baudouin L."/>
        </authorList>
    </citation>
    <scope>NUCLEOTIDE SEQUENCE</scope>
    <source>
        <tissue evidence="10">Spear leaf of Hainan Tall coconut</tissue>
    </source>
</reference>
<comment type="caution">
    <text evidence="10">The sequence shown here is derived from an EMBL/GenBank/DDBJ whole genome shotgun (WGS) entry which is preliminary data.</text>
</comment>
<dbReference type="PANTHER" id="PTHR23315:SF52">
    <property type="entry name" value="U-BOX DOMAIN-CONTAINING PROTEIN 10"/>
    <property type="match status" value="1"/>
</dbReference>
<evidence type="ECO:0000259" key="9">
    <source>
        <dbReference type="PROSITE" id="PS51698"/>
    </source>
</evidence>
<dbReference type="UniPathway" id="UPA00143"/>